<name>A0A3N2SD98_9ENTR</name>
<proteinExistence type="predicted"/>
<dbReference type="CDD" id="cd00882">
    <property type="entry name" value="Ras_like_GTPase"/>
    <property type="match status" value="1"/>
</dbReference>
<reference evidence="1 2" key="1">
    <citation type="submission" date="2018-10" db="EMBL/GenBank/DDBJ databases">
        <title>Horizontal transference of carbapenem resistance between Klebsiella pneumoniae and Kluyvera ascorbata during abdominal infection: a case report.</title>
        <authorList>
            <person name="Raro O.H.F."/>
            <person name="Lima-Morales D."/>
            <person name="Barth A.L."/>
            <person name="Paim T.G.S."/>
            <person name="Mott M.P."/>
            <person name="Riche C.V.W."/>
            <person name="Teixeira U.F."/>
            <person name="Waechter F."/>
            <person name="Dias C.A.G."/>
        </authorList>
    </citation>
    <scope>NUCLEOTIDE SEQUENCE [LARGE SCALE GENOMIC DNA]</scope>
    <source>
        <strain evidence="1 2">OT2</strain>
    </source>
</reference>
<gene>
    <name evidence="1" type="ORF">EB837_02120</name>
</gene>
<dbReference type="PANTHER" id="PTHR42708">
    <property type="entry name" value="ATP/GTP-BINDING PROTEIN-RELATED"/>
    <property type="match status" value="1"/>
</dbReference>
<dbReference type="SUPFAM" id="SSF52540">
    <property type="entry name" value="P-loop containing nucleoside triphosphate hydrolases"/>
    <property type="match status" value="1"/>
</dbReference>
<accession>A0A3N2SD98</accession>
<dbReference type="InterPro" id="IPR027417">
    <property type="entry name" value="P-loop_NTPase"/>
</dbReference>
<dbReference type="GO" id="GO:0005525">
    <property type="term" value="F:GTP binding"/>
    <property type="evidence" value="ECO:0007669"/>
    <property type="project" value="InterPro"/>
</dbReference>
<dbReference type="OrthoDB" id="4319884at2"/>
<sequence length="177" mass="19613">MEEFKILFAGPTGAGKTTAIGTVSDISVVSTEVPRSSLDIESENTQLIPKNTVTIGIDYGEFSFDDHTRVRLYGVPGQARFEFLWDLIHDGARGTIILFDITSKAFTSEVQFFIKRFREVLLTDKCIIGISKYSDAYSDRVTELLGLLSDSTIDVPVIAVDIRDKGDVLKLLAMLIK</sequence>
<evidence type="ECO:0000313" key="2">
    <source>
        <dbReference type="Proteomes" id="UP000268051"/>
    </source>
</evidence>
<evidence type="ECO:0000313" key="1">
    <source>
        <dbReference type="EMBL" id="ROU17645.1"/>
    </source>
</evidence>
<organism evidence="1 2">
    <name type="scientific">Kluyvera ascorbata</name>
    <dbReference type="NCBI Taxonomy" id="51288"/>
    <lineage>
        <taxon>Bacteria</taxon>
        <taxon>Pseudomonadati</taxon>
        <taxon>Pseudomonadota</taxon>
        <taxon>Gammaproteobacteria</taxon>
        <taxon>Enterobacterales</taxon>
        <taxon>Enterobacteriaceae</taxon>
        <taxon>Kluyvera</taxon>
    </lineage>
</organism>
<dbReference type="InterPro" id="IPR001806">
    <property type="entry name" value="Small_GTPase"/>
</dbReference>
<dbReference type="GO" id="GO:0003924">
    <property type="term" value="F:GTPase activity"/>
    <property type="evidence" value="ECO:0007669"/>
    <property type="project" value="InterPro"/>
</dbReference>
<dbReference type="Proteomes" id="UP000268051">
    <property type="component" value="Unassembled WGS sequence"/>
</dbReference>
<dbReference type="PANTHER" id="PTHR42708:SF1">
    <property type="entry name" value="GLIDING MOTILITY PROTEIN MGLA"/>
    <property type="match status" value="1"/>
</dbReference>
<evidence type="ECO:0008006" key="3">
    <source>
        <dbReference type="Google" id="ProtNLM"/>
    </source>
</evidence>
<protein>
    <recommendedName>
        <fullName evidence="3">GTP-binding protein</fullName>
    </recommendedName>
</protein>
<dbReference type="Gene3D" id="3.40.50.300">
    <property type="entry name" value="P-loop containing nucleotide triphosphate hydrolases"/>
    <property type="match status" value="1"/>
</dbReference>
<dbReference type="InterPro" id="IPR052705">
    <property type="entry name" value="Gliding_Motility_GTPase"/>
</dbReference>
<dbReference type="RefSeq" id="WP_123650172.1">
    <property type="nucleotide sequence ID" value="NZ_RHFN01000002.1"/>
</dbReference>
<dbReference type="AlphaFoldDB" id="A0A3N2SD98"/>
<dbReference type="Pfam" id="PF00071">
    <property type="entry name" value="Ras"/>
    <property type="match status" value="1"/>
</dbReference>
<dbReference type="EMBL" id="RHFN01000002">
    <property type="protein sequence ID" value="ROU17645.1"/>
    <property type="molecule type" value="Genomic_DNA"/>
</dbReference>
<comment type="caution">
    <text evidence="1">The sequence shown here is derived from an EMBL/GenBank/DDBJ whole genome shotgun (WGS) entry which is preliminary data.</text>
</comment>